<dbReference type="GO" id="GO:0005759">
    <property type="term" value="C:mitochondrial matrix"/>
    <property type="evidence" value="ECO:0007669"/>
    <property type="project" value="UniProtKB-SubCell"/>
</dbReference>
<sequence>MLQSQILNALPRRILANLWASKETRISLSHLSHAPSLHSGTTQLPVAATPSFLCSELPVRCTHLLRLLSTLTPESLQTPIIRHVAHQYLHDICTLLHPSLRATSQRAFSDVLRRLRHRQAASLVRLRYALLATPTPSSVSLMESINNIGIGIHVLAGQHLSWSSDDIHQRVQSICPVEIAEMAAKDARDACAGLGPVPEIAVYHQKNIKDLGIIYAPGILHRILYESMVLALRAQIIRNEETQRQQSWFQRQLSSAFDKHQALNLQVFGGATSIGFRLESPAPLSPRDMMPNVPRDPMGMPSASGVLSRTRSKTIRVDDDPDNLEWECLEGWRTAKQLASHWGGHLDCVSTDGLGTTIYLALERDPTLVERYPTRSLASSAHSLLRHQRRISAAAAAAANSGTLTLDAATVQLDTFLHAISDSQYPVYQPLKQDHSVSLTAAVSHA</sequence>
<dbReference type="InterPro" id="IPR018955">
    <property type="entry name" value="BCDHK/PDK_N"/>
</dbReference>
<evidence type="ECO:0000313" key="8">
    <source>
        <dbReference type="EMBL" id="KAF7726979.1"/>
    </source>
</evidence>
<evidence type="ECO:0000256" key="2">
    <source>
        <dbReference type="ARBA" id="ARBA00022741"/>
    </source>
</evidence>
<evidence type="ECO:0000259" key="7">
    <source>
        <dbReference type="Pfam" id="PF10436"/>
    </source>
</evidence>
<dbReference type="AlphaFoldDB" id="A0A8H7ETT8"/>
<keyword evidence="6" id="KW-0496">Mitochondrion</keyword>
<dbReference type="Pfam" id="PF10436">
    <property type="entry name" value="BCDHK_Adom3"/>
    <property type="match status" value="1"/>
</dbReference>
<gene>
    <name evidence="8" type="ORF">EC973_008174</name>
</gene>
<feature type="domain" description="Branched-chain alpha-ketoacid dehydrogenase kinase/Pyruvate dehydrogenase kinase N-terminal" evidence="7">
    <location>
        <begin position="27"/>
        <end position="166"/>
    </location>
</feature>
<dbReference type="Gene3D" id="1.20.140.20">
    <property type="entry name" value="Alpha-ketoacid/pyruvate dehydrogenase kinase, N-terminal domain"/>
    <property type="match status" value="1"/>
</dbReference>
<dbReference type="SUPFAM" id="SSF69012">
    <property type="entry name" value="alpha-ketoacid dehydrogenase kinase, N-terminal domain"/>
    <property type="match status" value="1"/>
</dbReference>
<reference evidence="8" key="1">
    <citation type="submission" date="2020-01" db="EMBL/GenBank/DDBJ databases">
        <title>Genome Sequencing of Three Apophysomyces-Like Fungal Strains Confirms a Novel Fungal Genus in the Mucoromycota with divergent Burkholderia-like Endosymbiotic Bacteria.</title>
        <authorList>
            <person name="Stajich J.E."/>
            <person name="Macias A.M."/>
            <person name="Carter-House D."/>
            <person name="Lovett B."/>
            <person name="Kasson L.R."/>
            <person name="Berry K."/>
            <person name="Grigoriev I."/>
            <person name="Chang Y."/>
            <person name="Spatafora J."/>
            <person name="Kasson M.T."/>
        </authorList>
    </citation>
    <scope>NUCLEOTIDE SEQUENCE</scope>
    <source>
        <strain evidence="8">NRRL A-21654</strain>
    </source>
</reference>
<evidence type="ECO:0000256" key="1">
    <source>
        <dbReference type="ARBA" id="ARBA00022679"/>
    </source>
</evidence>
<dbReference type="Proteomes" id="UP000605846">
    <property type="component" value="Unassembled WGS sequence"/>
</dbReference>
<comment type="subcellular location">
    <subcellularLocation>
        <location evidence="6">Mitochondrion matrix</location>
    </subcellularLocation>
</comment>
<keyword evidence="9" id="KW-1185">Reference proteome</keyword>
<dbReference type="InterPro" id="IPR039028">
    <property type="entry name" value="BCKD/PDK"/>
</dbReference>
<accession>A0A8H7ETT8</accession>
<dbReference type="PANTHER" id="PTHR11947">
    <property type="entry name" value="PYRUVATE DEHYDROGENASE KINASE"/>
    <property type="match status" value="1"/>
</dbReference>
<comment type="similarity">
    <text evidence="6">Belongs to the PDK/BCKDK protein kinase family.</text>
</comment>
<dbReference type="EMBL" id="JABAYA010000068">
    <property type="protein sequence ID" value="KAF7726979.1"/>
    <property type="molecule type" value="Genomic_DNA"/>
</dbReference>
<evidence type="ECO:0000256" key="3">
    <source>
        <dbReference type="ARBA" id="ARBA00022777"/>
    </source>
</evidence>
<keyword evidence="4 6" id="KW-0067">ATP-binding</keyword>
<name>A0A8H7ETT8_9FUNG</name>
<comment type="catalytic activity">
    <reaction evidence="5">
        <text>L-seryl-[pyruvate dehydrogenase E1 alpha subunit] + ATP = O-phospho-L-seryl-[pyruvate dehydrogenase E1 alpha subunit] + ADP + H(+)</text>
        <dbReference type="Rhea" id="RHEA:23052"/>
        <dbReference type="Rhea" id="RHEA-COMP:13689"/>
        <dbReference type="Rhea" id="RHEA-COMP:13690"/>
        <dbReference type="ChEBI" id="CHEBI:15378"/>
        <dbReference type="ChEBI" id="CHEBI:29999"/>
        <dbReference type="ChEBI" id="CHEBI:30616"/>
        <dbReference type="ChEBI" id="CHEBI:83421"/>
        <dbReference type="ChEBI" id="CHEBI:456216"/>
        <dbReference type="EC" id="2.7.11.2"/>
    </reaction>
</comment>
<dbReference type="GO" id="GO:0005524">
    <property type="term" value="F:ATP binding"/>
    <property type="evidence" value="ECO:0007669"/>
    <property type="project" value="UniProtKB-UniRule"/>
</dbReference>
<dbReference type="OrthoDB" id="2269686at2759"/>
<evidence type="ECO:0000256" key="4">
    <source>
        <dbReference type="ARBA" id="ARBA00022840"/>
    </source>
</evidence>
<dbReference type="EC" id="2.7.11.-" evidence="6"/>
<evidence type="ECO:0000256" key="6">
    <source>
        <dbReference type="RuleBase" id="RU366032"/>
    </source>
</evidence>
<dbReference type="GO" id="GO:0004740">
    <property type="term" value="F:pyruvate dehydrogenase (acetyl-transferring) kinase activity"/>
    <property type="evidence" value="ECO:0007669"/>
    <property type="project" value="UniProtKB-EC"/>
</dbReference>
<proteinExistence type="inferred from homology"/>
<protein>
    <recommendedName>
        <fullName evidence="6">Protein-serine/threonine kinase</fullName>
        <ecNumber evidence="6">2.7.11.-</ecNumber>
    </recommendedName>
</protein>
<dbReference type="GO" id="GO:0010906">
    <property type="term" value="P:regulation of glucose metabolic process"/>
    <property type="evidence" value="ECO:0007669"/>
    <property type="project" value="TreeGrafter"/>
</dbReference>
<evidence type="ECO:0000256" key="5">
    <source>
        <dbReference type="ARBA" id="ARBA00048201"/>
    </source>
</evidence>
<keyword evidence="1 6" id="KW-0808">Transferase</keyword>
<organism evidence="8 9">
    <name type="scientific">Apophysomyces ossiformis</name>
    <dbReference type="NCBI Taxonomy" id="679940"/>
    <lineage>
        <taxon>Eukaryota</taxon>
        <taxon>Fungi</taxon>
        <taxon>Fungi incertae sedis</taxon>
        <taxon>Mucoromycota</taxon>
        <taxon>Mucoromycotina</taxon>
        <taxon>Mucoromycetes</taxon>
        <taxon>Mucorales</taxon>
        <taxon>Mucorineae</taxon>
        <taxon>Mucoraceae</taxon>
        <taxon>Apophysomyces</taxon>
    </lineage>
</organism>
<keyword evidence="3 6" id="KW-0418">Kinase</keyword>
<dbReference type="PANTHER" id="PTHR11947:SF3">
    <property type="entry name" value="[PYRUVATE DEHYDROGENASE (ACETYL-TRANSFERRING)] KINASE, MITOCHONDRIAL"/>
    <property type="match status" value="1"/>
</dbReference>
<evidence type="ECO:0000313" key="9">
    <source>
        <dbReference type="Proteomes" id="UP000605846"/>
    </source>
</evidence>
<dbReference type="InterPro" id="IPR036784">
    <property type="entry name" value="AK/P_DHK_N_sf"/>
</dbReference>
<comment type="caution">
    <text evidence="8">The sequence shown here is derived from an EMBL/GenBank/DDBJ whole genome shotgun (WGS) entry which is preliminary data.</text>
</comment>
<keyword evidence="2 6" id="KW-0547">Nucleotide-binding</keyword>